<comment type="caution">
    <text evidence="1">The sequence shown here is derived from an EMBL/GenBank/DDBJ whole genome shotgun (WGS) entry which is preliminary data.</text>
</comment>
<feature type="non-terminal residue" evidence="1">
    <location>
        <position position="1"/>
    </location>
</feature>
<dbReference type="EMBL" id="JASSZA010000011">
    <property type="protein sequence ID" value="KAK2099086.1"/>
    <property type="molecule type" value="Genomic_DNA"/>
</dbReference>
<dbReference type="InterPro" id="IPR058055">
    <property type="entry name" value="PA-PLA1"/>
</dbReference>
<dbReference type="PANTHER" id="PTHR23509:SF4">
    <property type="entry name" value="SEC23-INTERACTING PROTEIN"/>
    <property type="match status" value="1"/>
</dbReference>
<organism evidence="1 2">
    <name type="scientific">Saguinus oedipus</name>
    <name type="common">Cotton-top tamarin</name>
    <name type="synonym">Oedipomidas oedipus</name>
    <dbReference type="NCBI Taxonomy" id="9490"/>
    <lineage>
        <taxon>Eukaryota</taxon>
        <taxon>Metazoa</taxon>
        <taxon>Chordata</taxon>
        <taxon>Craniata</taxon>
        <taxon>Vertebrata</taxon>
        <taxon>Euteleostomi</taxon>
        <taxon>Mammalia</taxon>
        <taxon>Eutheria</taxon>
        <taxon>Euarchontoglires</taxon>
        <taxon>Primates</taxon>
        <taxon>Haplorrhini</taxon>
        <taxon>Platyrrhini</taxon>
        <taxon>Cebidae</taxon>
        <taxon>Callitrichinae</taxon>
        <taxon>Saguinus</taxon>
    </lineage>
</organism>
<protein>
    <submittedName>
        <fullName evidence="1">S23-interacting protein</fullName>
    </submittedName>
</protein>
<dbReference type="Proteomes" id="UP001266305">
    <property type="component" value="Unassembled WGS sequence"/>
</dbReference>
<sequence length="82" mass="9372">VVSLKLLQTHFKKSLDDGKISRVEFLPVHWHSSLGGDATGVDRNIKKITLPSIGRFRHFTNETLLDILFYNSPTYCQTIVEK</sequence>
<reference evidence="1 2" key="1">
    <citation type="submission" date="2023-05" db="EMBL/GenBank/DDBJ databases">
        <title>B98-5 Cell Line De Novo Hybrid Assembly: An Optical Mapping Approach.</title>
        <authorList>
            <person name="Kananen K."/>
            <person name="Auerbach J.A."/>
            <person name="Kautto E."/>
            <person name="Blachly J.S."/>
        </authorList>
    </citation>
    <scope>NUCLEOTIDE SEQUENCE [LARGE SCALE GENOMIC DNA]</scope>
    <source>
        <strain evidence="1">B95-8</strain>
        <tissue evidence="1">Cell line</tissue>
    </source>
</reference>
<evidence type="ECO:0000313" key="1">
    <source>
        <dbReference type="EMBL" id="KAK2099086.1"/>
    </source>
</evidence>
<name>A0ABQ9UPV0_SAGOE</name>
<proteinExistence type="predicted"/>
<accession>A0ABQ9UPV0</accession>
<feature type="non-terminal residue" evidence="1">
    <location>
        <position position="82"/>
    </location>
</feature>
<evidence type="ECO:0000313" key="2">
    <source>
        <dbReference type="Proteomes" id="UP001266305"/>
    </source>
</evidence>
<gene>
    <name evidence="1" type="primary">SEC23IP_2</name>
    <name evidence="1" type="ORF">P7K49_024537</name>
</gene>
<dbReference type="PANTHER" id="PTHR23509">
    <property type="entry name" value="PA-PL1 PHOSPHOLIPASE FAMILY"/>
    <property type="match status" value="1"/>
</dbReference>
<keyword evidence="2" id="KW-1185">Reference proteome</keyword>